<proteinExistence type="predicted"/>
<dbReference type="Proteomes" id="UP000237347">
    <property type="component" value="Unassembled WGS sequence"/>
</dbReference>
<keyword evidence="2" id="KW-1185">Reference proteome</keyword>
<organism evidence="1 2">
    <name type="scientific">Quercus suber</name>
    <name type="common">Cork oak</name>
    <dbReference type="NCBI Taxonomy" id="58331"/>
    <lineage>
        <taxon>Eukaryota</taxon>
        <taxon>Viridiplantae</taxon>
        <taxon>Streptophyta</taxon>
        <taxon>Embryophyta</taxon>
        <taxon>Tracheophyta</taxon>
        <taxon>Spermatophyta</taxon>
        <taxon>Magnoliopsida</taxon>
        <taxon>eudicotyledons</taxon>
        <taxon>Gunneridae</taxon>
        <taxon>Pentapetalae</taxon>
        <taxon>rosids</taxon>
        <taxon>fabids</taxon>
        <taxon>Fagales</taxon>
        <taxon>Fagaceae</taxon>
        <taxon>Quercus</taxon>
    </lineage>
</organism>
<comment type="caution">
    <text evidence="1">The sequence shown here is derived from an EMBL/GenBank/DDBJ whole genome shotgun (WGS) entry which is preliminary data.</text>
</comment>
<reference evidence="1 2" key="1">
    <citation type="journal article" date="2018" name="Sci. Data">
        <title>The draft genome sequence of cork oak.</title>
        <authorList>
            <person name="Ramos A.M."/>
            <person name="Usie A."/>
            <person name="Barbosa P."/>
            <person name="Barros P.M."/>
            <person name="Capote T."/>
            <person name="Chaves I."/>
            <person name="Simoes F."/>
            <person name="Abreu I."/>
            <person name="Carrasquinho I."/>
            <person name="Faro C."/>
            <person name="Guimaraes J.B."/>
            <person name="Mendonca D."/>
            <person name="Nobrega F."/>
            <person name="Rodrigues L."/>
            <person name="Saibo N.J.M."/>
            <person name="Varela M.C."/>
            <person name="Egas C."/>
            <person name="Matos J."/>
            <person name="Miguel C.M."/>
            <person name="Oliveira M.M."/>
            <person name="Ricardo C.P."/>
            <person name="Goncalves S."/>
        </authorList>
    </citation>
    <scope>NUCLEOTIDE SEQUENCE [LARGE SCALE GENOMIC DNA]</scope>
    <source>
        <strain evidence="2">cv. HL8</strain>
    </source>
</reference>
<evidence type="ECO:0000313" key="1">
    <source>
        <dbReference type="EMBL" id="KAK7832867.1"/>
    </source>
</evidence>
<name>A0AAW0K1L9_QUESU</name>
<evidence type="ECO:0000313" key="2">
    <source>
        <dbReference type="Proteomes" id="UP000237347"/>
    </source>
</evidence>
<dbReference type="EMBL" id="PKMF04000418">
    <property type="protein sequence ID" value="KAK7832867.1"/>
    <property type="molecule type" value="Genomic_DNA"/>
</dbReference>
<gene>
    <name evidence="1" type="ORF">CFP56_026164</name>
</gene>
<dbReference type="AlphaFoldDB" id="A0AAW0K1L9"/>
<sequence>MDLRNGVLDFGAEIVWWLRKLRKLIENETLKIHGNDVRSKNWAFCTIEYIGLLIAFVSRV</sequence>
<accession>A0AAW0K1L9</accession>
<protein>
    <submittedName>
        <fullName evidence="1">Uncharacterized protein</fullName>
    </submittedName>
</protein>